<reference evidence="2" key="1">
    <citation type="journal article" date="2010" name="Nat. Biotechnol.">
        <title>Draft genome sequence of the oilseed species Ricinus communis.</title>
        <authorList>
            <person name="Chan A.P."/>
            <person name="Crabtree J."/>
            <person name="Zhao Q."/>
            <person name="Lorenzi H."/>
            <person name="Orvis J."/>
            <person name="Puiu D."/>
            <person name="Melake-Berhan A."/>
            <person name="Jones K.M."/>
            <person name="Redman J."/>
            <person name="Chen G."/>
            <person name="Cahoon E.B."/>
            <person name="Gedil M."/>
            <person name="Stanke M."/>
            <person name="Haas B.J."/>
            <person name="Wortman J.R."/>
            <person name="Fraser-Liggett C.M."/>
            <person name="Ravel J."/>
            <person name="Rabinowicz P.D."/>
        </authorList>
    </citation>
    <scope>NUCLEOTIDE SEQUENCE [LARGE SCALE GENOMIC DNA]</scope>
    <source>
        <strain evidence="2">cv. Hale</strain>
    </source>
</reference>
<proteinExistence type="predicted"/>
<organism evidence="1 2">
    <name type="scientific">Ricinus communis</name>
    <name type="common">Castor bean</name>
    <dbReference type="NCBI Taxonomy" id="3988"/>
    <lineage>
        <taxon>Eukaryota</taxon>
        <taxon>Viridiplantae</taxon>
        <taxon>Streptophyta</taxon>
        <taxon>Embryophyta</taxon>
        <taxon>Tracheophyta</taxon>
        <taxon>Spermatophyta</taxon>
        <taxon>Magnoliopsida</taxon>
        <taxon>eudicotyledons</taxon>
        <taxon>Gunneridae</taxon>
        <taxon>Pentapetalae</taxon>
        <taxon>rosids</taxon>
        <taxon>fabids</taxon>
        <taxon>Malpighiales</taxon>
        <taxon>Euphorbiaceae</taxon>
        <taxon>Acalyphoideae</taxon>
        <taxon>Acalypheae</taxon>
        <taxon>Ricinus</taxon>
    </lineage>
</organism>
<protein>
    <submittedName>
        <fullName evidence="1">Uncharacterized protein</fullName>
    </submittedName>
</protein>
<dbReference type="Proteomes" id="UP000008311">
    <property type="component" value="Unassembled WGS sequence"/>
</dbReference>
<sequence length="179" mass="20853">MTKKIKRVVKTPRNYPSKRGCYLNMDMSCGFYSKLKQTCMTWTCPEDQFLRNSHQCLLACRLRVRKEEESVAVTCKPNPCILPNVNFSCFKGMLCCVTDNLLVHNYGSKTYFGTNHCNWKGPKVFKRMWAGLYHTDGKLLKNRPTICPPQILKSETVVDQKLASEDLFRVSDFFFFFFL</sequence>
<name>B9S5Q1_RICCO</name>
<keyword evidence="2" id="KW-1185">Reference proteome</keyword>
<accession>B9S5Q1</accession>
<dbReference type="AlphaFoldDB" id="B9S5Q1"/>
<evidence type="ECO:0000313" key="1">
    <source>
        <dbReference type="EMBL" id="EEF40988.1"/>
    </source>
</evidence>
<gene>
    <name evidence="1" type="ORF">RCOM_0651990</name>
</gene>
<evidence type="ECO:0000313" key="2">
    <source>
        <dbReference type="Proteomes" id="UP000008311"/>
    </source>
</evidence>
<dbReference type="InParanoid" id="B9S5Q1"/>
<dbReference type="EMBL" id="EQ973876">
    <property type="protein sequence ID" value="EEF40988.1"/>
    <property type="molecule type" value="Genomic_DNA"/>
</dbReference>